<dbReference type="AlphaFoldDB" id="A0A811U3T8"/>
<evidence type="ECO:0000313" key="3">
    <source>
        <dbReference type="Proteomes" id="UP000606786"/>
    </source>
</evidence>
<dbReference type="Proteomes" id="UP000606786">
    <property type="component" value="Unassembled WGS sequence"/>
</dbReference>
<evidence type="ECO:0000256" key="1">
    <source>
        <dbReference type="SAM" id="MobiDB-lite"/>
    </source>
</evidence>
<accession>A0A811U3T8</accession>
<protein>
    <submittedName>
        <fullName evidence="2">(Mediterranean fruit fly) hypothetical protein</fullName>
    </submittedName>
</protein>
<reference evidence="2" key="1">
    <citation type="submission" date="2020-11" db="EMBL/GenBank/DDBJ databases">
        <authorList>
            <person name="Whitehead M."/>
        </authorList>
    </citation>
    <scope>NUCLEOTIDE SEQUENCE</scope>
    <source>
        <strain evidence="2">EGII</strain>
    </source>
</reference>
<dbReference type="EMBL" id="CAJHJT010000001">
    <property type="protein sequence ID" value="CAD6992103.1"/>
    <property type="molecule type" value="Genomic_DNA"/>
</dbReference>
<proteinExistence type="predicted"/>
<feature type="region of interest" description="Disordered" evidence="1">
    <location>
        <begin position="60"/>
        <end position="85"/>
    </location>
</feature>
<sequence>MQRGSKAHSLMSSLSASTLHTKTQGAPPAMWTVCCTCQQPRHLPQLVAWRCAPNSGSQLELVSARTPPTPPPQHVLQQAKVDQIK</sequence>
<comment type="caution">
    <text evidence="2">The sequence shown here is derived from an EMBL/GenBank/DDBJ whole genome shotgun (WGS) entry which is preliminary data.</text>
</comment>
<name>A0A811U3T8_CERCA</name>
<evidence type="ECO:0000313" key="2">
    <source>
        <dbReference type="EMBL" id="CAD6992103.1"/>
    </source>
</evidence>
<organism evidence="2 3">
    <name type="scientific">Ceratitis capitata</name>
    <name type="common">Mediterranean fruit fly</name>
    <name type="synonym">Tephritis capitata</name>
    <dbReference type="NCBI Taxonomy" id="7213"/>
    <lineage>
        <taxon>Eukaryota</taxon>
        <taxon>Metazoa</taxon>
        <taxon>Ecdysozoa</taxon>
        <taxon>Arthropoda</taxon>
        <taxon>Hexapoda</taxon>
        <taxon>Insecta</taxon>
        <taxon>Pterygota</taxon>
        <taxon>Neoptera</taxon>
        <taxon>Endopterygota</taxon>
        <taxon>Diptera</taxon>
        <taxon>Brachycera</taxon>
        <taxon>Muscomorpha</taxon>
        <taxon>Tephritoidea</taxon>
        <taxon>Tephritidae</taxon>
        <taxon>Ceratitis</taxon>
        <taxon>Ceratitis</taxon>
    </lineage>
</organism>
<keyword evidence="3" id="KW-1185">Reference proteome</keyword>
<gene>
    <name evidence="2" type="ORF">CCAP1982_LOCUS987</name>
</gene>